<dbReference type="AlphaFoldDB" id="A0A0A7PN86"/>
<accession>A0A0A7PN86</accession>
<dbReference type="STRING" id="1515612.SKP52_23265"/>
<dbReference type="HOGENOM" id="CLU_1146601_0_0_5"/>
<proteinExistence type="predicted"/>
<keyword evidence="3" id="KW-1185">Reference proteome</keyword>
<feature type="domain" description="T6SS Transcription factor RovC-like DNA binding" evidence="1">
    <location>
        <begin position="133"/>
        <end position="239"/>
    </location>
</feature>
<reference evidence="2 3" key="1">
    <citation type="journal article" date="2015" name="Int. J. Syst. Evol. Microbiol.">
        <title>Description of Sphingopyxis fribergensis sp. nov. - a soil bacterium with the ability to degrade styrene and phenylacetic acid.</title>
        <authorList>
            <person name="Oelschlagel M."/>
            <person name="Ruckert C."/>
            <person name="Kalinowski J."/>
            <person name="Schmidt G."/>
            <person name="Schlomann M."/>
            <person name="Tischler D."/>
        </authorList>
    </citation>
    <scope>NUCLEOTIDE SEQUENCE [LARGE SCALE GENOMIC DNA]</scope>
    <source>
        <strain evidence="2 3">Kp5.2</strain>
    </source>
</reference>
<evidence type="ECO:0000259" key="1">
    <source>
        <dbReference type="Pfam" id="PF10074"/>
    </source>
</evidence>
<dbReference type="KEGG" id="sphk:SKP52_23265"/>
<gene>
    <name evidence="2" type="ORF">SKP52_23265</name>
</gene>
<sequence length="242" mass="26772">MIAPISRRSSCAEARPIAAPIVRPRWRRRGGAPRASLGWRDDGGWSFALDPDRSVTESPALWQPEACAHVAIAEPAPDGFAAPRLAELIASADIASEIILPGEWHLVFVADGRRFRLWLRRFLADERLAYVNPADPHSELRMAVSLAVQRRFSAGVTTHRFLRGGAPGPSERWRLIQWLRLLDASAEGRSARDIAAALILDDAQDFSAADWDGSSERRRIARWHRAAVAMRDGGYQELLGAA</sequence>
<organism evidence="2 3">
    <name type="scientific">Sphingopyxis fribergensis</name>
    <dbReference type="NCBI Taxonomy" id="1515612"/>
    <lineage>
        <taxon>Bacteria</taxon>
        <taxon>Pseudomonadati</taxon>
        <taxon>Pseudomonadota</taxon>
        <taxon>Alphaproteobacteria</taxon>
        <taxon>Sphingomonadales</taxon>
        <taxon>Sphingomonadaceae</taxon>
        <taxon>Sphingopyxis</taxon>
    </lineage>
</organism>
<dbReference type="Pfam" id="PF10074">
    <property type="entry name" value="RovC_DNA-bd"/>
    <property type="match status" value="1"/>
</dbReference>
<protein>
    <recommendedName>
        <fullName evidence="1">T6SS Transcription factor RovC-like DNA binding domain-containing protein</fullName>
    </recommendedName>
</protein>
<dbReference type="Proteomes" id="UP000030907">
    <property type="component" value="Chromosome"/>
</dbReference>
<evidence type="ECO:0000313" key="3">
    <source>
        <dbReference type="Proteomes" id="UP000030907"/>
    </source>
</evidence>
<name>A0A0A7PN86_9SPHN</name>
<dbReference type="EMBL" id="CP009122">
    <property type="protein sequence ID" value="AJA11495.1"/>
    <property type="molecule type" value="Genomic_DNA"/>
</dbReference>
<dbReference type="InterPro" id="IPR018754">
    <property type="entry name" value="RovC-like_DNA-bd"/>
</dbReference>
<evidence type="ECO:0000313" key="2">
    <source>
        <dbReference type="EMBL" id="AJA11495.1"/>
    </source>
</evidence>